<accession>A0A9X4KVU0</accession>
<dbReference type="Proteomes" id="UP001153404">
    <property type="component" value="Unassembled WGS sequence"/>
</dbReference>
<dbReference type="AlphaFoldDB" id="A0A9X4KVU0"/>
<name>A0A9X4KVU0_9BACL</name>
<reference evidence="1" key="1">
    <citation type="submission" date="2022-10" db="EMBL/GenBank/DDBJ databases">
        <title>Comparative genomic analysis of Cohnella hashimotonis sp. nov., isolated from the International Space Station.</title>
        <authorList>
            <person name="Simpson A."/>
            <person name="Venkateswaran K."/>
        </authorList>
    </citation>
    <scope>NUCLEOTIDE SEQUENCE</scope>
    <source>
        <strain evidence="1">DSM 28161</strain>
    </source>
</reference>
<keyword evidence="2" id="KW-1185">Reference proteome</keyword>
<evidence type="ECO:0000313" key="2">
    <source>
        <dbReference type="Proteomes" id="UP001153404"/>
    </source>
</evidence>
<proteinExistence type="predicted"/>
<comment type="caution">
    <text evidence="1">The sequence shown here is derived from an EMBL/GenBank/DDBJ whole genome shotgun (WGS) entry which is preliminary data.</text>
</comment>
<dbReference type="EMBL" id="JAPDIA010000007">
    <property type="protein sequence ID" value="MDG0811246.1"/>
    <property type="molecule type" value="Genomic_DNA"/>
</dbReference>
<sequence length="79" mass="7909">MLLQASSSFSAAADLDIAAQTLKATVIVNAATTVSLHAVSATQVKLDGTILSGGSYTYNAATKVLSLSLTAGSHAIEAQ</sequence>
<protein>
    <submittedName>
        <fullName evidence="1">Uncharacterized protein</fullName>
    </submittedName>
</protein>
<evidence type="ECO:0000313" key="1">
    <source>
        <dbReference type="EMBL" id="MDG0811246.1"/>
    </source>
</evidence>
<gene>
    <name evidence="1" type="ORF">OMP40_19145</name>
</gene>
<dbReference type="RefSeq" id="WP_277533742.1">
    <property type="nucleotide sequence ID" value="NZ_JAPDIA010000007.1"/>
</dbReference>
<organism evidence="1 2">
    <name type="scientific">Cohnella rhizosphaerae</name>
    <dbReference type="NCBI Taxonomy" id="1457232"/>
    <lineage>
        <taxon>Bacteria</taxon>
        <taxon>Bacillati</taxon>
        <taxon>Bacillota</taxon>
        <taxon>Bacilli</taxon>
        <taxon>Bacillales</taxon>
        <taxon>Paenibacillaceae</taxon>
        <taxon>Cohnella</taxon>
    </lineage>
</organism>